<dbReference type="eggNOG" id="KOG1903">
    <property type="taxonomic scope" value="Eukaryota"/>
</dbReference>
<dbReference type="SUPFAM" id="SSF101152">
    <property type="entry name" value="Mob1/phocein"/>
    <property type="match status" value="1"/>
</dbReference>
<dbReference type="PANTHER" id="PTHR22599">
    <property type="entry name" value="MPS ONE BINDER KINASE ACTIVATOR-LIKE MOB"/>
    <property type="match status" value="1"/>
</dbReference>
<dbReference type="OrthoDB" id="8170117at2759"/>
<accession>A0A058Z8W5</accession>
<proteinExistence type="predicted"/>
<sequence length="218" mass="25623">MMKLFDKNKTFRPKKKFEPGTIRYELHKKSKASLGASFKIQHSVKLPPGDDLNEWLAVHVVDFFNRINLIYGTLVDFCTPKTCPRMTAGSKFEYYWKDDHQYKQATSVSTPLYVDLLMKWVESQINDESIFPPEVGRPFPKNFKAICANIFRRLTRVFCHVYIHHFEMIQEIGAEAHINACFKHFYYFTAEFKLVDEKELRPLEDFINSVIKESPPAQ</sequence>
<protein>
    <submittedName>
        <fullName evidence="1">Maintenance-ploidy protein MOB1 (MPS1 binder 1)</fullName>
    </submittedName>
</protein>
<dbReference type="RefSeq" id="XP_009495270.1">
    <property type="nucleotide sequence ID" value="XM_009496995.1"/>
</dbReference>
<gene>
    <name evidence="1" type="ORF">H696_03105</name>
</gene>
<dbReference type="Gene3D" id="1.20.140.30">
    <property type="entry name" value="MOB kinase activator"/>
    <property type="match status" value="1"/>
</dbReference>
<dbReference type="STRING" id="691883.A0A058Z8W5"/>
<dbReference type="Pfam" id="PF03637">
    <property type="entry name" value="Mob1_phocein"/>
    <property type="match status" value="1"/>
</dbReference>
<organism evidence="1">
    <name type="scientific">Fonticula alba</name>
    <name type="common">Slime mold</name>
    <dbReference type="NCBI Taxonomy" id="691883"/>
    <lineage>
        <taxon>Eukaryota</taxon>
        <taxon>Rotosphaerida</taxon>
        <taxon>Fonticulaceae</taxon>
        <taxon>Fonticula</taxon>
    </lineage>
</organism>
<dbReference type="AlphaFoldDB" id="A0A058Z8W5"/>
<evidence type="ECO:0000313" key="1">
    <source>
        <dbReference type="EMBL" id="KCV70754.1"/>
    </source>
</evidence>
<dbReference type="InterPro" id="IPR005301">
    <property type="entry name" value="MOB_kinase_act_fam"/>
</dbReference>
<dbReference type="InterPro" id="IPR036703">
    <property type="entry name" value="MOB_kinase_act_sf"/>
</dbReference>
<name>A0A058Z8W5_FONAL</name>
<dbReference type="FunFam" id="1.20.140.30:FF:000001">
    <property type="entry name" value="MOB kinase activator 1A"/>
    <property type="match status" value="1"/>
</dbReference>
<dbReference type="EMBL" id="KB932204">
    <property type="protein sequence ID" value="KCV70754.1"/>
    <property type="molecule type" value="Genomic_DNA"/>
</dbReference>
<dbReference type="GeneID" id="20527830"/>
<keyword evidence="2" id="KW-1185">Reference proteome</keyword>
<dbReference type="OMA" id="HKHAKAT"/>
<dbReference type="Proteomes" id="UP000030693">
    <property type="component" value="Unassembled WGS sequence"/>
</dbReference>
<evidence type="ECO:0000313" key="2">
    <source>
        <dbReference type="Proteomes" id="UP000030693"/>
    </source>
</evidence>
<dbReference type="SMART" id="SM01388">
    <property type="entry name" value="Mob1_phocein"/>
    <property type="match status" value="1"/>
</dbReference>
<reference evidence="1" key="1">
    <citation type="submission" date="2013-04" db="EMBL/GenBank/DDBJ databases">
        <title>The Genome Sequence of Fonticula alba ATCC 38817.</title>
        <authorList>
            <consortium name="The Broad Institute Genomics Platform"/>
            <person name="Russ C."/>
            <person name="Cuomo C."/>
            <person name="Burger G."/>
            <person name="Gray M.W."/>
            <person name="Holland P.W.H."/>
            <person name="King N."/>
            <person name="Lang F.B.F."/>
            <person name="Roger A.J."/>
            <person name="Ruiz-Trillo I."/>
            <person name="Brown M."/>
            <person name="Walker B."/>
            <person name="Young S."/>
            <person name="Zeng Q."/>
            <person name="Gargeya S."/>
            <person name="Fitzgerald M."/>
            <person name="Haas B."/>
            <person name="Abouelleil A."/>
            <person name="Allen A.W."/>
            <person name="Alvarado L."/>
            <person name="Arachchi H.M."/>
            <person name="Berlin A.M."/>
            <person name="Chapman S.B."/>
            <person name="Gainer-Dewar J."/>
            <person name="Goldberg J."/>
            <person name="Griggs A."/>
            <person name="Gujja S."/>
            <person name="Hansen M."/>
            <person name="Howarth C."/>
            <person name="Imamovic A."/>
            <person name="Ireland A."/>
            <person name="Larimer J."/>
            <person name="McCowan C."/>
            <person name="Murphy C."/>
            <person name="Pearson M."/>
            <person name="Poon T.W."/>
            <person name="Priest M."/>
            <person name="Roberts A."/>
            <person name="Saif S."/>
            <person name="Shea T."/>
            <person name="Sisk P."/>
            <person name="Sykes S."/>
            <person name="Wortman J."/>
            <person name="Nusbaum C."/>
            <person name="Birren B."/>
        </authorList>
    </citation>
    <scope>NUCLEOTIDE SEQUENCE [LARGE SCALE GENOMIC DNA]</scope>
    <source>
        <strain evidence="1">ATCC 38817</strain>
    </source>
</reference>